<keyword evidence="11" id="KW-1185">Reference proteome</keyword>
<dbReference type="OMA" id="HANAWRD"/>
<protein>
    <recommendedName>
        <fullName evidence="12">Trichome birefringence-like N-terminal domain-containing protein</fullName>
    </recommendedName>
</protein>
<evidence type="ECO:0000256" key="3">
    <source>
        <dbReference type="ARBA" id="ARBA00022692"/>
    </source>
</evidence>
<organism evidence="10 11">
    <name type="scientific">Kalanchoe fedtschenkoi</name>
    <name type="common">Lavender scallops</name>
    <name type="synonym">South American air plant</name>
    <dbReference type="NCBI Taxonomy" id="63787"/>
    <lineage>
        <taxon>Eukaryota</taxon>
        <taxon>Viridiplantae</taxon>
        <taxon>Streptophyta</taxon>
        <taxon>Embryophyta</taxon>
        <taxon>Tracheophyta</taxon>
        <taxon>Spermatophyta</taxon>
        <taxon>Magnoliopsida</taxon>
        <taxon>eudicotyledons</taxon>
        <taxon>Gunneridae</taxon>
        <taxon>Pentapetalae</taxon>
        <taxon>Saxifragales</taxon>
        <taxon>Crassulaceae</taxon>
        <taxon>Kalanchoe</taxon>
    </lineage>
</organism>
<name>A0A7N0V485_KALFE</name>
<evidence type="ECO:0000259" key="8">
    <source>
        <dbReference type="Pfam" id="PF13839"/>
    </source>
</evidence>
<evidence type="ECO:0000256" key="1">
    <source>
        <dbReference type="ARBA" id="ARBA00004167"/>
    </source>
</evidence>
<dbReference type="Proteomes" id="UP000594263">
    <property type="component" value="Unplaced"/>
</dbReference>
<dbReference type="Gramene" id="Kaladp0095s0791.1.v1.1">
    <property type="protein sequence ID" value="Kaladp0095s0791.1.v1.1"/>
    <property type="gene ID" value="Kaladp0095s0791.v1.1"/>
</dbReference>
<proteinExistence type="inferred from homology"/>
<feature type="domain" description="Trichome birefringence-like N-terminal" evidence="9">
    <location>
        <begin position="61"/>
        <end position="115"/>
    </location>
</feature>
<sequence>MGKHHQLQLSSVASIPGVVHYLVICIFVFTVIIATINWHRDDKKLPAPASSAAAAAAALGEECNLFEGKWVFDNDSLPLYKGKGCPYMSDQLACEKYGRTDLSYQKWRWQPRHCDLPRFNAMAVLEKLRNKRLVYVGDSLNRGQWVSMVCLVEQVIEPHLKTMTINGSLSSFNAIEYNASIDYYWAPMLVESNSDDPVNHSSPERIVRVESIERHATHWTNSDVLVFDSYLWWLGDKMKVLWGSFGSPDAIVKDVDMPLPYEMALKTWAEWLELHIDRAKTQTYFVSLSPTHYRAEDWGGTKGQNCYSEIEPIENASYWGSNSIVSLMRIVERVISDLQAKGLKISLLNITQLSEYRKDGHPSIYRRQWEPLTKEQLGNPISYADCAHWCLPGVPDTWNQILHSYII</sequence>
<dbReference type="PANTHER" id="PTHR32285">
    <property type="entry name" value="PROTEIN TRICHOME BIREFRINGENCE-LIKE 9-RELATED"/>
    <property type="match status" value="1"/>
</dbReference>
<dbReference type="InterPro" id="IPR026057">
    <property type="entry name" value="TBL_C"/>
</dbReference>
<reference evidence="10" key="1">
    <citation type="submission" date="2021-01" db="UniProtKB">
        <authorList>
            <consortium name="EnsemblPlants"/>
        </authorList>
    </citation>
    <scope>IDENTIFICATION</scope>
</reference>
<comment type="similarity">
    <text evidence="2">Belongs to the PC-esterase family. TBL subfamily.</text>
</comment>
<keyword evidence="5 7" id="KW-1133">Transmembrane helix</keyword>
<evidence type="ECO:0000256" key="2">
    <source>
        <dbReference type="ARBA" id="ARBA00007727"/>
    </source>
</evidence>
<evidence type="ECO:0000256" key="6">
    <source>
        <dbReference type="ARBA" id="ARBA00023136"/>
    </source>
</evidence>
<dbReference type="AlphaFoldDB" id="A0A7N0V485"/>
<evidence type="ECO:0000256" key="5">
    <source>
        <dbReference type="ARBA" id="ARBA00022989"/>
    </source>
</evidence>
<keyword evidence="3 7" id="KW-0812">Transmembrane</keyword>
<comment type="subcellular location">
    <subcellularLocation>
        <location evidence="1">Membrane</location>
        <topology evidence="1">Single-pass membrane protein</topology>
    </subcellularLocation>
</comment>
<evidence type="ECO:0008006" key="12">
    <source>
        <dbReference type="Google" id="ProtNLM"/>
    </source>
</evidence>
<dbReference type="InterPro" id="IPR025846">
    <property type="entry name" value="TBL_N"/>
</dbReference>
<feature type="domain" description="Trichome birefringence-like C-terminal" evidence="8">
    <location>
        <begin position="116"/>
        <end position="404"/>
    </location>
</feature>
<accession>A0A7N0V485</accession>
<feature type="transmembrane region" description="Helical" evidence="7">
    <location>
        <begin position="18"/>
        <end position="38"/>
    </location>
</feature>
<dbReference type="GO" id="GO:0005794">
    <property type="term" value="C:Golgi apparatus"/>
    <property type="evidence" value="ECO:0007669"/>
    <property type="project" value="TreeGrafter"/>
</dbReference>
<dbReference type="Pfam" id="PF13839">
    <property type="entry name" value="PC-Esterase"/>
    <property type="match status" value="1"/>
</dbReference>
<dbReference type="Pfam" id="PF14416">
    <property type="entry name" value="PMR5N"/>
    <property type="match status" value="1"/>
</dbReference>
<evidence type="ECO:0000313" key="10">
    <source>
        <dbReference type="EnsemblPlants" id="Kaladp0095s0791.1.v1.1"/>
    </source>
</evidence>
<dbReference type="EnsemblPlants" id="Kaladp0095s0791.1.v1.1">
    <property type="protein sequence ID" value="Kaladp0095s0791.1.v1.1"/>
    <property type="gene ID" value="Kaladp0095s0791.v1.1"/>
</dbReference>
<dbReference type="GO" id="GO:0016413">
    <property type="term" value="F:O-acetyltransferase activity"/>
    <property type="evidence" value="ECO:0007669"/>
    <property type="project" value="InterPro"/>
</dbReference>
<dbReference type="PANTHER" id="PTHR32285:SF11">
    <property type="entry name" value="PROTEIN TRICHOME BIREFRINGENCE-LIKE 34"/>
    <property type="match status" value="1"/>
</dbReference>
<evidence type="ECO:0000313" key="11">
    <source>
        <dbReference type="Proteomes" id="UP000594263"/>
    </source>
</evidence>
<evidence type="ECO:0000256" key="7">
    <source>
        <dbReference type="SAM" id="Phobius"/>
    </source>
</evidence>
<keyword evidence="6 7" id="KW-0472">Membrane</keyword>
<keyword evidence="4" id="KW-0735">Signal-anchor</keyword>
<dbReference type="GO" id="GO:0016020">
    <property type="term" value="C:membrane"/>
    <property type="evidence" value="ECO:0007669"/>
    <property type="project" value="UniProtKB-SubCell"/>
</dbReference>
<evidence type="ECO:0000259" key="9">
    <source>
        <dbReference type="Pfam" id="PF14416"/>
    </source>
</evidence>
<dbReference type="InterPro" id="IPR029962">
    <property type="entry name" value="TBL"/>
</dbReference>
<evidence type="ECO:0000256" key="4">
    <source>
        <dbReference type="ARBA" id="ARBA00022968"/>
    </source>
</evidence>